<feature type="compositionally biased region" description="Basic and acidic residues" evidence="1">
    <location>
        <begin position="224"/>
        <end position="266"/>
    </location>
</feature>
<feature type="region of interest" description="Disordered" evidence="1">
    <location>
        <begin position="224"/>
        <end position="296"/>
    </location>
</feature>
<dbReference type="AlphaFoldDB" id="A0A199V414"/>
<dbReference type="EMBL" id="LSRQ01003334">
    <property type="protein sequence ID" value="OAY71718.1"/>
    <property type="molecule type" value="Genomic_DNA"/>
</dbReference>
<comment type="caution">
    <text evidence="3">The sequence shown here is derived from an EMBL/GenBank/DDBJ whole genome shotgun (WGS) entry which is preliminary data.</text>
</comment>
<dbReference type="STRING" id="4615.A0A199V414"/>
<gene>
    <name evidence="3" type="ORF">ACMD2_26478</name>
</gene>
<dbReference type="GO" id="GO:0046872">
    <property type="term" value="F:metal ion binding"/>
    <property type="evidence" value="ECO:0007669"/>
    <property type="project" value="InterPro"/>
</dbReference>
<reference evidence="3 4" key="1">
    <citation type="journal article" date="2016" name="DNA Res.">
        <title>The draft genome of MD-2 pineapple using hybrid error correction of long reads.</title>
        <authorList>
            <person name="Redwan R.M."/>
            <person name="Saidin A."/>
            <person name="Kumar S.V."/>
        </authorList>
    </citation>
    <scope>NUCLEOTIDE SEQUENCE [LARGE SCALE GENOMIC DNA]</scope>
    <source>
        <strain evidence="4">cv. MD2</strain>
        <tissue evidence="3">Leaf</tissue>
    </source>
</reference>
<dbReference type="InterPro" id="IPR036163">
    <property type="entry name" value="HMA_dom_sf"/>
</dbReference>
<accession>A0A199V414</accession>
<name>A0A199V414_ANACO</name>
<evidence type="ECO:0000256" key="1">
    <source>
        <dbReference type="SAM" id="MobiDB-lite"/>
    </source>
</evidence>
<sequence length="332" mass="35428">MGEEEKPKGGEKEKEKEKEKENKGDGGAENKKKEKEKKDESPPIIVLRTDLHCEGCAMKVKRAIRSLPGVDAVSADAGSNRVTVTGPADPWEVKERIEAKTKRKVEFVSPANPPKKDKDNKVGGDKKPGADPPKQPPKDAAAAAAAKGDDQKPKEPPESTVMLKIRLHCEGCIDRIKRRIYKVKGVKEVTVDAAKDLITVKGTMDVNTLPSYLQQKFRRSVEIVPAKKDAGGGDKGDKDKDKEKEKKGDGGGGGDKKKEEKKDEKGAGGGGGGGGEKGAAAPPPAAAAPPPAAPASAEVNRYDYYAPYGYRVEMGHAPQIFSDENPNACAVM</sequence>
<dbReference type="PROSITE" id="PS50846">
    <property type="entry name" value="HMA_2"/>
    <property type="match status" value="2"/>
</dbReference>
<feature type="compositionally biased region" description="Pro residues" evidence="1">
    <location>
        <begin position="281"/>
        <end position="293"/>
    </location>
</feature>
<dbReference type="PANTHER" id="PTHR46413">
    <property type="entry name" value="HEAVY METAL-ASSOCIATED ISOPRENYLATED PLANT PROTEIN 6"/>
    <property type="match status" value="1"/>
</dbReference>
<proteinExistence type="predicted"/>
<dbReference type="Proteomes" id="UP000092600">
    <property type="component" value="Unassembled WGS sequence"/>
</dbReference>
<dbReference type="PANTHER" id="PTHR46413:SF1">
    <property type="entry name" value="HEAVY METAL-ASSOCIATED ISOPRENYLATED PLANT PROTEIN 6"/>
    <property type="match status" value="1"/>
</dbReference>
<feature type="domain" description="HMA" evidence="2">
    <location>
        <begin position="42"/>
        <end position="105"/>
    </location>
</feature>
<dbReference type="InterPro" id="IPR044594">
    <property type="entry name" value="HIPP01/3/5/6"/>
</dbReference>
<feature type="region of interest" description="Disordered" evidence="1">
    <location>
        <begin position="102"/>
        <end position="159"/>
    </location>
</feature>
<feature type="compositionally biased region" description="Basic and acidic residues" evidence="1">
    <location>
        <begin position="114"/>
        <end position="129"/>
    </location>
</feature>
<dbReference type="InterPro" id="IPR006121">
    <property type="entry name" value="HMA_dom"/>
</dbReference>
<dbReference type="SUPFAM" id="SSF55008">
    <property type="entry name" value="HMA, heavy metal-associated domain"/>
    <property type="match status" value="2"/>
</dbReference>
<protein>
    <recommendedName>
        <fullName evidence="2">HMA domain-containing protein</fullName>
    </recommendedName>
</protein>
<feature type="region of interest" description="Disordered" evidence="1">
    <location>
        <begin position="1"/>
        <end position="46"/>
    </location>
</feature>
<dbReference type="Gene3D" id="3.30.70.100">
    <property type="match status" value="2"/>
</dbReference>
<feature type="compositionally biased region" description="Gly residues" evidence="1">
    <location>
        <begin position="267"/>
        <end position="277"/>
    </location>
</feature>
<dbReference type="Pfam" id="PF00403">
    <property type="entry name" value="HMA"/>
    <property type="match status" value="2"/>
</dbReference>
<organism evidence="3 4">
    <name type="scientific">Ananas comosus</name>
    <name type="common">Pineapple</name>
    <name type="synonym">Ananas ananas</name>
    <dbReference type="NCBI Taxonomy" id="4615"/>
    <lineage>
        <taxon>Eukaryota</taxon>
        <taxon>Viridiplantae</taxon>
        <taxon>Streptophyta</taxon>
        <taxon>Embryophyta</taxon>
        <taxon>Tracheophyta</taxon>
        <taxon>Spermatophyta</taxon>
        <taxon>Magnoliopsida</taxon>
        <taxon>Liliopsida</taxon>
        <taxon>Poales</taxon>
        <taxon>Bromeliaceae</taxon>
        <taxon>Bromelioideae</taxon>
        <taxon>Ananas</taxon>
    </lineage>
</organism>
<evidence type="ECO:0000313" key="4">
    <source>
        <dbReference type="Proteomes" id="UP000092600"/>
    </source>
</evidence>
<evidence type="ECO:0000259" key="2">
    <source>
        <dbReference type="PROSITE" id="PS50846"/>
    </source>
</evidence>
<dbReference type="CDD" id="cd00371">
    <property type="entry name" value="HMA"/>
    <property type="match status" value="2"/>
</dbReference>
<feature type="compositionally biased region" description="Basic and acidic residues" evidence="1">
    <location>
        <begin position="147"/>
        <end position="157"/>
    </location>
</feature>
<feature type="compositionally biased region" description="Basic and acidic residues" evidence="1">
    <location>
        <begin position="1"/>
        <end position="41"/>
    </location>
</feature>
<evidence type="ECO:0000313" key="3">
    <source>
        <dbReference type="EMBL" id="OAY71718.1"/>
    </source>
</evidence>
<feature type="domain" description="HMA" evidence="2">
    <location>
        <begin position="158"/>
        <end position="225"/>
    </location>
</feature>